<reference evidence="2 3" key="1">
    <citation type="journal article" date="2007" name="Nature">
        <title>The medaka draft genome and insights into vertebrate genome evolution.</title>
        <authorList>
            <person name="Kasahara M."/>
            <person name="Naruse K."/>
            <person name="Sasaki S."/>
            <person name="Nakatani Y."/>
            <person name="Qu W."/>
            <person name="Ahsan B."/>
            <person name="Yamada T."/>
            <person name="Nagayasu Y."/>
            <person name="Doi K."/>
            <person name="Kasai Y."/>
            <person name="Jindo T."/>
            <person name="Kobayashi D."/>
            <person name="Shimada A."/>
            <person name="Toyoda A."/>
            <person name="Kuroki Y."/>
            <person name="Fujiyama A."/>
            <person name="Sasaki T."/>
            <person name="Shimizu A."/>
            <person name="Asakawa S."/>
            <person name="Shimizu N."/>
            <person name="Hashimoto S."/>
            <person name="Yang J."/>
            <person name="Lee Y."/>
            <person name="Matsushima K."/>
            <person name="Sugano S."/>
            <person name="Sakaizumi M."/>
            <person name="Narita T."/>
            <person name="Ohishi K."/>
            <person name="Haga S."/>
            <person name="Ohta F."/>
            <person name="Nomoto H."/>
            <person name="Nogata K."/>
            <person name="Morishita T."/>
            <person name="Endo T."/>
            <person name="Shin-I T."/>
            <person name="Takeda H."/>
            <person name="Morishita S."/>
            <person name="Kohara Y."/>
        </authorList>
    </citation>
    <scope>NUCLEOTIDE SEQUENCE [LARGE SCALE GENOMIC DNA]</scope>
    <source>
        <strain evidence="2 3">Hd-rR</strain>
    </source>
</reference>
<name>A0A3B3I1Z6_ORYLA</name>
<sequence length="1240" mass="144371">MSLSFLSFNARGLRNILKRKAVFLFIKQFKCDFCFIQESHSTKEDLNFWKSQWGKEIWGAHGSKKMAGVLILKDKFLGEIIHHYSDPNGHLIIMVLLISQNVVIISNVYGYNSPLENSQLFDLWDGKISLWLKKYPEAFLIFGGDFNVVNDNTLDRHPPKKTNPNNKYLENFMDKFEIVDAFRAKFPSLKSFTWHTKDYSKQSRIDYWLTSKRINVTNIDVNSHPAPFSDHMIVTLKLTLSPMSNIPRAVCWKINNSLLSHNTVIEMTKKIIQSYWEETTELKIFSPKWELLKFDIGKFMRSYSSNLAKLRRKEENELCSKIAALSNKSSENITENELIELGEYQNKLEEMYKRKTQGAFIRSRAKWMEEGEQCSSYFFGLENSNFSNNSLDSLQINNKIETDHKILGSFCSDFYNKLYSSNYSEIKTRELLDSIKHCKIISETHKKLCDASITLEEVQDAIMILKKNKSPGNDGLSSEFYKNFSTELSPFILETLTESINLGKLPPTLTQGVISLIPKPNKNKLQIDNWRPISLLNNDYKILALILAKRIKQTLTSIIDESQSGFMSNRHITNNIRLVLDLLDYSELINENSFILFLDFYKAFDCLEHEFIYRSLEKFGFGPFFIKAIKTLYNNSNSTIKLKYGTSPRFQVGRGVRQGCPVSPYLFLLAAQLLAAFIQENNIHGISVADKHILISQVADDTTLFLKNSDQIPVVINLIHKFSEASGLKLNINKCELLPISECDHSVLHGIPVKSQITYLGIMISKNTEDRCNLNFNPIIEKTKKRFNRWLQRDITLRGRTLLSKAEGISRLTYPALALNVNASTCKTVDKMLYKFIWKNKTHYIKDKVLLNTIDAGGLNVLDFTTLNYTFKINWIKKFLSNPDSLWNFIPNYLFSKLGGLPFLLQSNYNIQKLPIKLADFHKQMLLAWSLIYKHSFSPHRFYIWNNTNILYKNKSLFFPYWFQNNILYVNQLFNSGGCLMSYNQFLTTYNIPVTPKEFAIVMDAIPKGVIMLFKGLVHPLPSHSVSLFETNIGKTCFTRTSTRNKKIRSLFQKDIAVVPYVTHYWRKFAPDIEWKKVWTLSSKYFISNKPRDVCFKLLHRCYPAKSSLHTDIDKNCSFCKLDTETIIHLFWKCPPTVIFWKDFTSFVRCKVYEKFDLIYKDVLFGFYCVNNSLRREYYLINLLIILAKFHIHKCKFSEKKPLFKLFMIELNQYIKAIKYSSNPKAIRTFDTLEFFKCTE</sequence>
<reference evidence="2" key="2">
    <citation type="submission" date="2025-08" db="UniProtKB">
        <authorList>
            <consortium name="Ensembl"/>
        </authorList>
    </citation>
    <scope>IDENTIFICATION</scope>
    <source>
        <strain evidence="2">Hd-rR</strain>
    </source>
</reference>
<dbReference type="GeneTree" id="ENSGT00940000163737"/>
<dbReference type="SUPFAM" id="SSF56672">
    <property type="entry name" value="DNA/RNA polymerases"/>
    <property type="match status" value="1"/>
</dbReference>
<feature type="domain" description="Reverse transcriptase" evidence="1">
    <location>
        <begin position="498"/>
        <end position="764"/>
    </location>
</feature>
<evidence type="ECO:0000313" key="3">
    <source>
        <dbReference type="Proteomes" id="UP000001038"/>
    </source>
</evidence>
<accession>A0A3B3I1Z6</accession>
<dbReference type="InterPro" id="IPR036691">
    <property type="entry name" value="Endo/exonu/phosph_ase_sf"/>
</dbReference>
<evidence type="ECO:0000259" key="1">
    <source>
        <dbReference type="PROSITE" id="PS50878"/>
    </source>
</evidence>
<dbReference type="CDD" id="cd01650">
    <property type="entry name" value="RT_nLTR_like"/>
    <property type="match status" value="1"/>
</dbReference>
<dbReference type="PROSITE" id="PS50878">
    <property type="entry name" value="RT_POL"/>
    <property type="match status" value="1"/>
</dbReference>
<dbReference type="InParanoid" id="A0A3B3I1Z6"/>
<dbReference type="STRING" id="8090.ENSORLP00000038056"/>
<dbReference type="Gene3D" id="3.60.10.10">
    <property type="entry name" value="Endonuclease/exonuclease/phosphatase"/>
    <property type="match status" value="1"/>
</dbReference>
<dbReference type="SUPFAM" id="SSF56219">
    <property type="entry name" value="DNase I-like"/>
    <property type="match status" value="1"/>
</dbReference>
<dbReference type="Proteomes" id="UP000001038">
    <property type="component" value="Chromosome 6"/>
</dbReference>
<evidence type="ECO:0000313" key="2">
    <source>
        <dbReference type="Ensembl" id="ENSORLP00000038056.1"/>
    </source>
</evidence>
<dbReference type="PANTHER" id="PTHR31635">
    <property type="entry name" value="REVERSE TRANSCRIPTASE DOMAIN-CONTAINING PROTEIN-RELATED"/>
    <property type="match status" value="1"/>
</dbReference>
<dbReference type="InterPro" id="IPR043502">
    <property type="entry name" value="DNA/RNA_pol_sf"/>
</dbReference>
<dbReference type="Bgee" id="ENSORLG00000027316">
    <property type="expression patterns" value="Expressed in gastrula and 11 other cell types or tissues"/>
</dbReference>
<dbReference type="AlphaFoldDB" id="A0A3B3I1Z6"/>
<reference evidence="2" key="3">
    <citation type="submission" date="2025-09" db="UniProtKB">
        <authorList>
            <consortium name="Ensembl"/>
        </authorList>
    </citation>
    <scope>IDENTIFICATION</scope>
    <source>
        <strain evidence="2">Hd-rR</strain>
    </source>
</reference>
<dbReference type="Pfam" id="PF03372">
    <property type="entry name" value="Exo_endo_phos"/>
    <property type="match status" value="1"/>
</dbReference>
<dbReference type="CDD" id="cd09076">
    <property type="entry name" value="L1-EN"/>
    <property type="match status" value="1"/>
</dbReference>
<dbReference type="PANTHER" id="PTHR31635:SF196">
    <property type="entry name" value="REVERSE TRANSCRIPTASE DOMAIN-CONTAINING PROTEIN-RELATED"/>
    <property type="match status" value="1"/>
</dbReference>
<proteinExistence type="predicted"/>
<dbReference type="Pfam" id="PF00078">
    <property type="entry name" value="RVT_1"/>
    <property type="match status" value="1"/>
</dbReference>
<protein>
    <recommendedName>
        <fullName evidence="1">Reverse transcriptase domain-containing protein</fullName>
    </recommendedName>
</protein>
<dbReference type="InterPro" id="IPR000477">
    <property type="entry name" value="RT_dom"/>
</dbReference>
<organism evidence="2 3">
    <name type="scientific">Oryzias latipes</name>
    <name type="common">Japanese rice fish</name>
    <name type="synonym">Japanese killifish</name>
    <dbReference type="NCBI Taxonomy" id="8090"/>
    <lineage>
        <taxon>Eukaryota</taxon>
        <taxon>Metazoa</taxon>
        <taxon>Chordata</taxon>
        <taxon>Craniata</taxon>
        <taxon>Vertebrata</taxon>
        <taxon>Euteleostomi</taxon>
        <taxon>Actinopterygii</taxon>
        <taxon>Neopterygii</taxon>
        <taxon>Teleostei</taxon>
        <taxon>Neoteleostei</taxon>
        <taxon>Acanthomorphata</taxon>
        <taxon>Ovalentaria</taxon>
        <taxon>Atherinomorphae</taxon>
        <taxon>Beloniformes</taxon>
        <taxon>Adrianichthyidae</taxon>
        <taxon>Oryziinae</taxon>
        <taxon>Oryzias</taxon>
    </lineage>
</organism>
<dbReference type="InterPro" id="IPR005135">
    <property type="entry name" value="Endo/exonuclease/phosphatase"/>
</dbReference>
<keyword evidence="3" id="KW-1185">Reference proteome</keyword>
<dbReference type="GO" id="GO:0003824">
    <property type="term" value="F:catalytic activity"/>
    <property type="evidence" value="ECO:0007669"/>
    <property type="project" value="InterPro"/>
</dbReference>
<dbReference type="Ensembl" id="ENSORLT00000041283.1">
    <property type="protein sequence ID" value="ENSORLP00000038056.1"/>
    <property type="gene ID" value="ENSORLG00000027316.1"/>
</dbReference>